<feature type="compositionally biased region" description="Basic and acidic residues" evidence="2">
    <location>
        <begin position="89"/>
        <end position="98"/>
    </location>
</feature>
<gene>
    <name evidence="3" type="ORF">GQX73_g6112</name>
</gene>
<proteinExistence type="predicted"/>
<dbReference type="EMBL" id="WUBL01000067">
    <property type="protein sequence ID" value="KAF2967489.1"/>
    <property type="molecule type" value="Genomic_DNA"/>
</dbReference>
<evidence type="ECO:0000313" key="3">
    <source>
        <dbReference type="EMBL" id="KAF2967489.1"/>
    </source>
</evidence>
<feature type="coiled-coil region" evidence="1">
    <location>
        <begin position="110"/>
        <end position="137"/>
    </location>
</feature>
<dbReference type="AlphaFoldDB" id="A0A7C8IMJ0"/>
<sequence>MSTTPDTYSPGQMPHTPERPMMDQSMMVEPPSQIDQSAQTPQDITIRLNPQPAMDSPPRAQILNGEGVTNGGHARGHPQFHRRAQTPETQKRRSDRSEMTSPGHLAPFDWEDFKDRYEKALQEADEKEKQMLEEFAQLVKYFNVWASASSTHDNERAMKRLQTRERYVSLSEQSLSQKKQHLAEVVKAFQSALALLSAS</sequence>
<dbReference type="Proteomes" id="UP000481858">
    <property type="component" value="Unassembled WGS sequence"/>
</dbReference>
<feature type="region of interest" description="Disordered" evidence="2">
    <location>
        <begin position="1"/>
        <end position="108"/>
    </location>
</feature>
<feature type="compositionally biased region" description="Polar residues" evidence="2">
    <location>
        <begin position="33"/>
        <end position="43"/>
    </location>
</feature>
<dbReference type="InParanoid" id="A0A7C8IMJ0"/>
<protein>
    <submittedName>
        <fullName evidence="3">Uncharacterized protein</fullName>
    </submittedName>
</protein>
<evidence type="ECO:0000313" key="4">
    <source>
        <dbReference type="Proteomes" id="UP000481858"/>
    </source>
</evidence>
<evidence type="ECO:0000256" key="1">
    <source>
        <dbReference type="SAM" id="Coils"/>
    </source>
</evidence>
<name>A0A7C8IMJ0_9PEZI</name>
<reference evidence="3 4" key="1">
    <citation type="submission" date="2019-12" db="EMBL/GenBank/DDBJ databases">
        <title>Draft genome sequence of the ascomycete Xylaria multiplex DSM 110363.</title>
        <authorList>
            <person name="Buettner E."/>
            <person name="Kellner H."/>
        </authorList>
    </citation>
    <scope>NUCLEOTIDE SEQUENCE [LARGE SCALE GENOMIC DNA]</scope>
    <source>
        <strain evidence="3 4">DSM 110363</strain>
    </source>
</reference>
<comment type="caution">
    <text evidence="3">The sequence shown here is derived from an EMBL/GenBank/DDBJ whole genome shotgun (WGS) entry which is preliminary data.</text>
</comment>
<organism evidence="3 4">
    <name type="scientific">Xylaria multiplex</name>
    <dbReference type="NCBI Taxonomy" id="323545"/>
    <lineage>
        <taxon>Eukaryota</taxon>
        <taxon>Fungi</taxon>
        <taxon>Dikarya</taxon>
        <taxon>Ascomycota</taxon>
        <taxon>Pezizomycotina</taxon>
        <taxon>Sordariomycetes</taxon>
        <taxon>Xylariomycetidae</taxon>
        <taxon>Xylariales</taxon>
        <taxon>Xylariaceae</taxon>
        <taxon>Xylaria</taxon>
    </lineage>
</organism>
<feature type="compositionally biased region" description="Basic residues" evidence="2">
    <location>
        <begin position="74"/>
        <end position="84"/>
    </location>
</feature>
<feature type="compositionally biased region" description="Polar residues" evidence="2">
    <location>
        <begin position="1"/>
        <end position="10"/>
    </location>
</feature>
<dbReference type="OrthoDB" id="5335351at2759"/>
<accession>A0A7C8IMJ0</accession>
<keyword evidence="4" id="KW-1185">Reference proteome</keyword>
<evidence type="ECO:0000256" key="2">
    <source>
        <dbReference type="SAM" id="MobiDB-lite"/>
    </source>
</evidence>
<keyword evidence="1" id="KW-0175">Coiled coil</keyword>